<dbReference type="EMBL" id="JBIPKE010000020">
    <property type="protein sequence ID" value="MFH6985802.1"/>
    <property type="molecule type" value="Genomic_DNA"/>
</dbReference>
<evidence type="ECO:0000313" key="4">
    <source>
        <dbReference type="EMBL" id="MFH6985802.1"/>
    </source>
</evidence>
<protein>
    <submittedName>
        <fullName evidence="4">DUF4832 domain-containing protein</fullName>
    </submittedName>
</protein>
<sequence>MTNLYNRILPTMLLLLSILVGCKDKNPSPASNPDTNISNTVHYTPSMESFPNPERGFLHLTAAFSEGSPLAQSSLQSLRNDNISLVWRLYYFEKFKQIDLSQAQLDLIQTDMDNLRSVGLKCVLRFAYTNNSDDGTDAPIEVVERHLDQLQPLFEANADVIAFVNAGFVGLWGEWHSSTNNLTDLANQKRIVTKLLEVIPSEIKIQLRTPRQKRDIFGEQTAMTDEVGYSDADIARVGHHNDCFMASYDDYGTYDNPNTDKNYISQEAFYVPTGGETCPPSGVDAADCEEARETMSLLKWSYLNLDWYKPIIDGWKSEGCFEEFERDMGYRLALDSTTIDTVVSKSTPLDIALYLYNHGWAPIYNHKTVSVVLSPASGDPVRMVLDVDIRKARPGASFNIAETIDLSDVPTGTYALHLHIADQFESIAERPEYSVRLANENVWDGHTGWNDLFQTVEITE</sequence>
<feature type="chain" id="PRO_5047542846" evidence="1">
    <location>
        <begin position="23"/>
        <end position="460"/>
    </location>
</feature>
<feature type="domain" description="DUF4874" evidence="3">
    <location>
        <begin position="52"/>
        <end position="211"/>
    </location>
</feature>
<reference evidence="4 5" key="1">
    <citation type="journal article" date="2013" name="Int. J. Syst. Evol. Microbiol.">
        <title>Marinoscillum luteum sp. nov., isolated from marine sediment.</title>
        <authorList>
            <person name="Cha I.T."/>
            <person name="Park S.J."/>
            <person name="Kim S.J."/>
            <person name="Kim J.G."/>
            <person name="Jung M.Y."/>
            <person name="Shin K.S."/>
            <person name="Kwon K.K."/>
            <person name="Yang S.H."/>
            <person name="Seo Y.S."/>
            <person name="Rhee S.K."/>
        </authorList>
    </citation>
    <scope>NUCLEOTIDE SEQUENCE [LARGE SCALE GENOMIC DNA]</scope>
    <source>
        <strain evidence="4 5">KCTC 23939</strain>
    </source>
</reference>
<comment type="caution">
    <text evidence="4">The sequence shown here is derived from an EMBL/GenBank/DDBJ whole genome shotgun (WGS) entry which is preliminary data.</text>
</comment>
<evidence type="ECO:0000256" key="1">
    <source>
        <dbReference type="SAM" id="SignalP"/>
    </source>
</evidence>
<dbReference type="Proteomes" id="UP001610063">
    <property type="component" value="Unassembled WGS sequence"/>
</dbReference>
<organism evidence="4 5">
    <name type="scientific">Marinoscillum luteum</name>
    <dbReference type="NCBI Taxonomy" id="861051"/>
    <lineage>
        <taxon>Bacteria</taxon>
        <taxon>Pseudomonadati</taxon>
        <taxon>Bacteroidota</taxon>
        <taxon>Cytophagia</taxon>
        <taxon>Cytophagales</taxon>
        <taxon>Reichenbachiellaceae</taxon>
        <taxon>Marinoscillum</taxon>
    </lineage>
</organism>
<evidence type="ECO:0000259" key="3">
    <source>
        <dbReference type="Pfam" id="PF16173"/>
    </source>
</evidence>
<feature type="signal peptide" evidence="1">
    <location>
        <begin position="1"/>
        <end position="22"/>
    </location>
</feature>
<dbReference type="Pfam" id="PF16173">
    <property type="entry name" value="DUF4874"/>
    <property type="match status" value="1"/>
</dbReference>
<gene>
    <name evidence="4" type="ORF">ACHKAR_20275</name>
</gene>
<feature type="domain" description="DUF4832" evidence="2">
    <location>
        <begin position="236"/>
        <end position="439"/>
    </location>
</feature>
<evidence type="ECO:0000259" key="2">
    <source>
        <dbReference type="Pfam" id="PF16116"/>
    </source>
</evidence>
<dbReference type="InterPro" id="IPR032379">
    <property type="entry name" value="DUF4874"/>
</dbReference>
<accession>A0ABW7NDU6</accession>
<name>A0ABW7NDU6_9BACT</name>
<dbReference type="Pfam" id="PF16116">
    <property type="entry name" value="DUF4832"/>
    <property type="match status" value="1"/>
</dbReference>
<proteinExistence type="predicted"/>
<dbReference type="RefSeq" id="WP_395419218.1">
    <property type="nucleotide sequence ID" value="NZ_JBIPKE010000020.1"/>
</dbReference>
<dbReference type="PROSITE" id="PS51257">
    <property type="entry name" value="PROKAR_LIPOPROTEIN"/>
    <property type="match status" value="1"/>
</dbReference>
<keyword evidence="5" id="KW-1185">Reference proteome</keyword>
<evidence type="ECO:0000313" key="5">
    <source>
        <dbReference type="Proteomes" id="UP001610063"/>
    </source>
</evidence>
<dbReference type="InterPro" id="IPR032267">
    <property type="entry name" value="DUF4832"/>
</dbReference>
<keyword evidence="1" id="KW-0732">Signal</keyword>